<dbReference type="Gene3D" id="2.40.300.10">
    <property type="entry name" value="Head decoration protein D"/>
    <property type="match status" value="1"/>
</dbReference>
<dbReference type="Pfam" id="PF02924">
    <property type="entry name" value="HDPD"/>
    <property type="match status" value="1"/>
</dbReference>
<dbReference type="EMBL" id="LLYA01000170">
    <property type="protein sequence ID" value="KRR21702.1"/>
    <property type="molecule type" value="Genomic_DNA"/>
</dbReference>
<comment type="caution">
    <text evidence="1">The sequence shown here is derived from an EMBL/GenBank/DDBJ whole genome shotgun (WGS) entry which is preliminary data.</text>
</comment>
<accession>A0A0R3MWQ7</accession>
<evidence type="ECO:0008006" key="3">
    <source>
        <dbReference type="Google" id="ProtNLM"/>
    </source>
</evidence>
<dbReference type="InterPro" id="IPR004195">
    <property type="entry name" value="Head_decoration_D"/>
</dbReference>
<keyword evidence="2" id="KW-1185">Reference proteome</keyword>
<organism evidence="1 2">
    <name type="scientific">Bradyrhizobium retamae</name>
    <dbReference type="NCBI Taxonomy" id="1300035"/>
    <lineage>
        <taxon>Bacteria</taxon>
        <taxon>Pseudomonadati</taxon>
        <taxon>Pseudomonadota</taxon>
        <taxon>Alphaproteobacteria</taxon>
        <taxon>Hyphomicrobiales</taxon>
        <taxon>Nitrobacteraceae</taxon>
        <taxon>Bradyrhizobium</taxon>
    </lineage>
</organism>
<dbReference type="Proteomes" id="UP000052023">
    <property type="component" value="Unassembled WGS sequence"/>
</dbReference>
<name>A0A0R3MWQ7_9BRAD</name>
<evidence type="ECO:0000313" key="1">
    <source>
        <dbReference type="EMBL" id="KRR21702.1"/>
    </source>
</evidence>
<protein>
    <recommendedName>
        <fullName evidence="3">Head decoration protein</fullName>
    </recommendedName>
</protein>
<reference evidence="1 2" key="1">
    <citation type="submission" date="2014-03" db="EMBL/GenBank/DDBJ databases">
        <title>Bradyrhizobium valentinum sp. nov., isolated from effective nodules of Lupinus mariae-josephae, a lupine endemic of basic-lime soils in Eastern Spain.</title>
        <authorList>
            <person name="Duran D."/>
            <person name="Rey L."/>
            <person name="Navarro A."/>
            <person name="Busquets A."/>
            <person name="Imperial J."/>
            <person name="Ruiz-Argueso T."/>
        </authorList>
    </citation>
    <scope>NUCLEOTIDE SEQUENCE [LARGE SCALE GENOMIC DNA]</scope>
    <source>
        <strain evidence="1 2">Ro19</strain>
    </source>
</reference>
<dbReference type="OrthoDB" id="7032972at2"/>
<gene>
    <name evidence="1" type="ORF">CQ13_06530</name>
</gene>
<dbReference type="AlphaFoldDB" id="A0A0R3MWQ7"/>
<sequence>MAQFKEEGSFVPNQFALGHTRARKAVIKSGAGVLAAATVLGQVTADKKYLKSLAAASDGSQVVDAILAEAVDATSADVEAIIYIAGEFDQDKLILGTGHTLGSIDATFRDKSIWLVKPQG</sequence>
<evidence type="ECO:0000313" key="2">
    <source>
        <dbReference type="Proteomes" id="UP000052023"/>
    </source>
</evidence>
<dbReference type="RefSeq" id="WP_057845602.1">
    <property type="nucleotide sequence ID" value="NZ_LLYA01000170.1"/>
</dbReference>
<proteinExistence type="predicted"/>